<dbReference type="SUPFAM" id="SSF51735">
    <property type="entry name" value="NAD(P)-binding Rossmann-fold domains"/>
    <property type="match status" value="1"/>
</dbReference>
<reference evidence="3 4" key="1">
    <citation type="submission" date="2005-10" db="EMBL/GenBank/DDBJ databases">
        <title>Complete sequence of Geobacter metallireducens GS-15.</title>
        <authorList>
            <consortium name="US DOE Joint Genome Institute"/>
            <person name="Copeland A."/>
            <person name="Lucas S."/>
            <person name="Lapidus A."/>
            <person name="Barry K."/>
            <person name="Detter J.C."/>
            <person name="Glavina T."/>
            <person name="Hammon N."/>
            <person name="Israni S."/>
            <person name="Pitluck S."/>
            <person name="Di Bartolo G."/>
            <person name="Chain P."/>
            <person name="Schmutz J."/>
            <person name="Larimer F."/>
            <person name="Land M."/>
            <person name="Kyrpides N."/>
            <person name="Ivanova N."/>
            <person name="Richardson P."/>
        </authorList>
    </citation>
    <scope>NUCLEOTIDE SEQUENCE [LARGE SCALE GENOMIC DNA]</scope>
    <source>
        <strain evidence="4">ATCC 53774 / DSM 7210 / GS-15</strain>
    </source>
</reference>
<accession>Q39YH3</accession>
<dbReference type="NCBIfam" id="TIGR03589">
    <property type="entry name" value="PseB"/>
    <property type="match status" value="1"/>
</dbReference>
<keyword evidence="4" id="KW-1185">Reference proteome</keyword>
<name>Q39YH3_GEOMG</name>
<dbReference type="STRING" id="269799.Gmet_0458"/>
<organism evidence="3 4">
    <name type="scientific">Geobacter metallireducens (strain ATCC 53774 / DSM 7210 / GS-15)</name>
    <dbReference type="NCBI Taxonomy" id="269799"/>
    <lineage>
        <taxon>Bacteria</taxon>
        <taxon>Pseudomonadati</taxon>
        <taxon>Thermodesulfobacteriota</taxon>
        <taxon>Desulfuromonadia</taxon>
        <taxon>Geobacterales</taxon>
        <taxon>Geobacteraceae</taxon>
        <taxon>Geobacter</taxon>
    </lineage>
</organism>
<sequence length="342" mass="38609">MLTGKSILVTGGTGSFGKKFIETILTSYPEVKRIVVFSRDELKQFEMAQQFPPDRYRQIRYFIGDVRDKDRLYRAFEGIDIVVHAAALKQVPACEYNPFEAIKTNILGAQNIIETALEQGVTKVVALSTDKAAAPINLYGATKLCSDKLFVAANNFRGKNEIKFSVVRYGNVMGSRGSVIPFFLKRKREGVLPVTDERMTRFNITLEDGVKLVLKALDIMWGGEIFVPKIPSYRILDVAKAVDSGCRIEIVGIRPGEKLHEEMITTTDALNTIEFKDYFVILPSMALWNTEQFTNHFGGRHCADGFAYNSGTNSDWLSVEQLRELIYTHLNPDINRRKDDFA</sequence>
<dbReference type="RefSeq" id="WP_004513827.1">
    <property type="nucleotide sequence ID" value="NC_007517.1"/>
</dbReference>
<comment type="similarity">
    <text evidence="1">Belongs to the polysaccharide synthase family.</text>
</comment>
<dbReference type="InterPro" id="IPR020025">
    <property type="entry name" value="PseB"/>
</dbReference>
<dbReference type="InterPro" id="IPR003869">
    <property type="entry name" value="Polysac_CapD-like"/>
</dbReference>
<dbReference type="CDD" id="cd05237">
    <property type="entry name" value="UDP_invert_4-6DH_SDR_e"/>
    <property type="match status" value="1"/>
</dbReference>
<evidence type="ECO:0000313" key="4">
    <source>
        <dbReference type="Proteomes" id="UP000007073"/>
    </source>
</evidence>
<gene>
    <name evidence="3" type="primary">pseB</name>
    <name evidence="3" type="ordered locus">Gmet_0458</name>
</gene>
<dbReference type="Proteomes" id="UP000007073">
    <property type="component" value="Chromosome"/>
</dbReference>
<dbReference type="PANTHER" id="PTHR43318:SF2">
    <property type="entry name" value="UDP-N-ACETYLGLUCOSAMINE 4,6-DEHYDRATASE (INVERTING)"/>
    <property type="match status" value="1"/>
</dbReference>
<dbReference type="eggNOG" id="COG1086">
    <property type="taxonomic scope" value="Bacteria"/>
</dbReference>
<protein>
    <submittedName>
        <fullName evidence="3">UDP-N-acetylglucosamine 4,6-dehydratase and UDP-2-acetamido-2,6-dideoxy-alpha-D-xylo-4-hexulose 5-epimerase</fullName>
    </submittedName>
</protein>
<dbReference type="Gene3D" id="3.40.50.720">
    <property type="entry name" value="NAD(P)-binding Rossmann-like Domain"/>
    <property type="match status" value="1"/>
</dbReference>
<dbReference type="HOGENOM" id="CLU_013560_4_1_7"/>
<evidence type="ECO:0000313" key="3">
    <source>
        <dbReference type="EMBL" id="ABB30701.1"/>
    </source>
</evidence>
<dbReference type="InterPro" id="IPR051203">
    <property type="entry name" value="Polysaccharide_Synthase-Rel"/>
</dbReference>
<reference evidence="3 4" key="2">
    <citation type="journal article" date="2009" name="BMC Microbiol.">
        <title>The genome sequence of Geobacter metallireducens: features of metabolism, physiology and regulation common and dissimilar to Geobacter sulfurreducens.</title>
        <authorList>
            <person name="Aklujkar M."/>
            <person name="Krushkal J."/>
            <person name="DiBartolo G."/>
            <person name="Lapidus A."/>
            <person name="Land M.L."/>
            <person name="Lovley D.R."/>
        </authorList>
    </citation>
    <scope>NUCLEOTIDE SEQUENCE [LARGE SCALE GENOMIC DNA]</scope>
    <source>
        <strain evidence="4">ATCC 53774 / DSM 7210 / GS-15</strain>
    </source>
</reference>
<dbReference type="InterPro" id="IPR036291">
    <property type="entry name" value="NAD(P)-bd_dom_sf"/>
</dbReference>
<feature type="domain" description="Polysaccharide biosynthesis protein CapD-like" evidence="2">
    <location>
        <begin position="7"/>
        <end position="281"/>
    </location>
</feature>
<proteinExistence type="inferred from homology"/>
<evidence type="ECO:0000256" key="1">
    <source>
        <dbReference type="ARBA" id="ARBA00007430"/>
    </source>
</evidence>
<dbReference type="AlphaFoldDB" id="Q39YH3"/>
<evidence type="ECO:0000259" key="2">
    <source>
        <dbReference type="Pfam" id="PF02719"/>
    </source>
</evidence>
<dbReference type="PANTHER" id="PTHR43318">
    <property type="entry name" value="UDP-N-ACETYLGLUCOSAMINE 4,6-DEHYDRATASE"/>
    <property type="match status" value="1"/>
</dbReference>
<dbReference type="Pfam" id="PF02719">
    <property type="entry name" value="Polysacc_synt_2"/>
    <property type="match status" value="1"/>
</dbReference>
<dbReference type="KEGG" id="gme:Gmet_0458"/>
<dbReference type="EMBL" id="CP000148">
    <property type="protein sequence ID" value="ABB30701.1"/>
    <property type="molecule type" value="Genomic_DNA"/>
</dbReference>